<dbReference type="InterPro" id="IPR000700">
    <property type="entry name" value="PAS-assoc_C"/>
</dbReference>
<dbReference type="Gene3D" id="3.30.450.20">
    <property type="entry name" value="PAS domain"/>
    <property type="match status" value="1"/>
</dbReference>
<dbReference type="InterPro" id="IPR043128">
    <property type="entry name" value="Rev_trsase/Diguanyl_cyclase"/>
</dbReference>
<dbReference type="NCBIfam" id="TIGR00229">
    <property type="entry name" value="sensory_box"/>
    <property type="match status" value="1"/>
</dbReference>
<dbReference type="SUPFAM" id="SSF141868">
    <property type="entry name" value="EAL domain-like"/>
    <property type="match status" value="1"/>
</dbReference>
<dbReference type="Gene3D" id="3.20.20.450">
    <property type="entry name" value="EAL domain"/>
    <property type="match status" value="1"/>
</dbReference>
<sequence length="750" mass="84542">MNPKQLSSLLAAQQNVIEQIALAAPLEECLTTICEQIENIIDSPNAKSSILLLDGKQLRHGAAPSLPHTYCELIDGVTIGPSVGSCGTAAHSKKQIIVSDIEHDPLWENYKSFALEHNLRACWSTPIISSKNEVLGSFAIYYTQVKKPNSTHLDLIEKFTHLSSLALEKEQSYLREKALTSQLILSNEKLKALTSVMPDIAIVMDQKGLYVDVYGSESQLLFTSPEDLIGKYINDIIPSPNAQQMMSVIEKTLASNEIQIFEYELSVQKGERVFEGRTSVINNYQPEQPDRKHILWMARDITERKQAEKQVKQLAFFDPLTLLPNRRLLNDRLQNLIEKVVRHNKVGALLFLDLDNFKRINDSLGHTVGDQLLLMVANRMIPELRDADTIARIGGDEFVVILETLEDDKTVTANEAIAVATKLLDSFSRPFKIDDAEYKIRGSIGISLIQGQGITADEVLRRADTAMYRAKKLGGNQYSFYDPALQHIIDERLQIEREIISAIKENQFSAYFQPQLDRNGHIIGAEALIRWKHPEKGLISPFHFIPVAEQSGLIHQLQHIVLRDACQLFKRLGSRYINDKQFTLAINVSACQFRTELHQSLLKTLVSFGLSPANFKLEITESMLMNDRENNISQMEQLKLEGFQFSIDDFGTGYSSLSYLHSFPVDELKIDRSFIDNMDDSKGGTAIVDTIIALANNLGFTVIAEGVENQKQVDTLNARNIRGMQGFFLSHPLPADDFIHWVNRYTSEVL</sequence>
<dbReference type="KEGG" id="asem:NNL22_03055"/>
<dbReference type="CDD" id="cd00130">
    <property type="entry name" value="PAS"/>
    <property type="match status" value="1"/>
</dbReference>
<dbReference type="PANTHER" id="PTHR44757">
    <property type="entry name" value="DIGUANYLATE CYCLASE DGCP"/>
    <property type="match status" value="1"/>
</dbReference>
<dbReference type="SUPFAM" id="SSF55073">
    <property type="entry name" value="Nucleotide cyclase"/>
    <property type="match status" value="1"/>
</dbReference>
<evidence type="ECO:0000313" key="5">
    <source>
        <dbReference type="EMBL" id="UZW75588.1"/>
    </source>
</evidence>
<dbReference type="InterPro" id="IPR035919">
    <property type="entry name" value="EAL_sf"/>
</dbReference>
<dbReference type="InterPro" id="IPR000014">
    <property type="entry name" value="PAS"/>
</dbReference>
<evidence type="ECO:0000259" key="3">
    <source>
        <dbReference type="PROSITE" id="PS50883"/>
    </source>
</evidence>
<dbReference type="PROSITE" id="PS50113">
    <property type="entry name" value="PAC"/>
    <property type="match status" value="1"/>
</dbReference>
<feature type="domain" description="EAL" evidence="3">
    <location>
        <begin position="492"/>
        <end position="746"/>
    </location>
</feature>
<dbReference type="Pfam" id="PF00563">
    <property type="entry name" value="EAL"/>
    <property type="match status" value="1"/>
</dbReference>
<dbReference type="Pfam" id="PF08448">
    <property type="entry name" value="PAS_4"/>
    <property type="match status" value="1"/>
</dbReference>
<feature type="domain" description="GGDEF" evidence="4">
    <location>
        <begin position="345"/>
        <end position="483"/>
    </location>
</feature>
<dbReference type="Proteomes" id="UP001164472">
    <property type="component" value="Chromosome"/>
</dbReference>
<dbReference type="InterPro" id="IPR001633">
    <property type="entry name" value="EAL_dom"/>
</dbReference>
<dbReference type="Pfam" id="PF13185">
    <property type="entry name" value="GAF_2"/>
    <property type="match status" value="1"/>
</dbReference>
<dbReference type="PROSITE" id="PS50887">
    <property type="entry name" value="GGDEF"/>
    <property type="match status" value="1"/>
</dbReference>
<dbReference type="PANTHER" id="PTHR44757:SF2">
    <property type="entry name" value="BIOFILM ARCHITECTURE MAINTENANCE PROTEIN MBAA"/>
    <property type="match status" value="1"/>
</dbReference>
<dbReference type="RefSeq" id="WP_251810587.1">
    <property type="nucleotide sequence ID" value="NZ_CP101527.1"/>
</dbReference>
<dbReference type="SMART" id="SM00052">
    <property type="entry name" value="EAL"/>
    <property type="match status" value="1"/>
</dbReference>
<dbReference type="InterPro" id="IPR013656">
    <property type="entry name" value="PAS_4"/>
</dbReference>
<protein>
    <submittedName>
        <fullName evidence="5">EAL domain-containing protein</fullName>
    </submittedName>
</protein>
<dbReference type="SMART" id="SM00267">
    <property type="entry name" value="GGDEF"/>
    <property type="match status" value="1"/>
</dbReference>
<dbReference type="Gene3D" id="3.30.70.270">
    <property type="match status" value="1"/>
</dbReference>
<dbReference type="PROSITE" id="PS50112">
    <property type="entry name" value="PAS"/>
    <property type="match status" value="1"/>
</dbReference>
<dbReference type="InterPro" id="IPR035965">
    <property type="entry name" value="PAS-like_dom_sf"/>
</dbReference>
<evidence type="ECO:0000313" key="6">
    <source>
        <dbReference type="Proteomes" id="UP001164472"/>
    </source>
</evidence>
<feature type="domain" description="PAC" evidence="2">
    <location>
        <begin position="259"/>
        <end position="313"/>
    </location>
</feature>
<dbReference type="PIRSF" id="PIRSF005925">
    <property type="entry name" value="Dos"/>
    <property type="match status" value="1"/>
</dbReference>
<dbReference type="Gene3D" id="3.30.450.40">
    <property type="match status" value="1"/>
</dbReference>
<dbReference type="SUPFAM" id="SSF55785">
    <property type="entry name" value="PYP-like sensor domain (PAS domain)"/>
    <property type="match status" value="1"/>
</dbReference>
<dbReference type="InterPro" id="IPR012226">
    <property type="entry name" value="Diguanyl_cyclase/Pdiesterase"/>
</dbReference>
<dbReference type="PROSITE" id="PS50883">
    <property type="entry name" value="EAL"/>
    <property type="match status" value="1"/>
</dbReference>
<feature type="domain" description="PAS" evidence="1">
    <location>
        <begin position="186"/>
        <end position="256"/>
    </location>
</feature>
<dbReference type="SMART" id="SM00065">
    <property type="entry name" value="GAF"/>
    <property type="match status" value="1"/>
</dbReference>
<dbReference type="CDD" id="cd01949">
    <property type="entry name" value="GGDEF"/>
    <property type="match status" value="1"/>
</dbReference>
<dbReference type="InterPro" id="IPR052155">
    <property type="entry name" value="Biofilm_reg_signaling"/>
</dbReference>
<dbReference type="InterPro" id="IPR029016">
    <property type="entry name" value="GAF-like_dom_sf"/>
</dbReference>
<name>A0A9E8HN03_9ALTE</name>
<proteinExistence type="predicted"/>
<organism evidence="5 6">
    <name type="scientific">Alkalimarinus sediminis</name>
    <dbReference type="NCBI Taxonomy" id="1632866"/>
    <lineage>
        <taxon>Bacteria</taxon>
        <taxon>Pseudomonadati</taxon>
        <taxon>Pseudomonadota</taxon>
        <taxon>Gammaproteobacteria</taxon>
        <taxon>Alteromonadales</taxon>
        <taxon>Alteromonadaceae</taxon>
        <taxon>Alkalimarinus</taxon>
    </lineage>
</organism>
<dbReference type="InterPro" id="IPR000160">
    <property type="entry name" value="GGDEF_dom"/>
</dbReference>
<dbReference type="Pfam" id="PF00990">
    <property type="entry name" value="GGDEF"/>
    <property type="match status" value="1"/>
</dbReference>
<dbReference type="AlphaFoldDB" id="A0A9E8HN03"/>
<evidence type="ECO:0000259" key="2">
    <source>
        <dbReference type="PROSITE" id="PS50113"/>
    </source>
</evidence>
<dbReference type="CDD" id="cd01948">
    <property type="entry name" value="EAL"/>
    <property type="match status" value="1"/>
</dbReference>
<accession>A0A9E8HN03</accession>
<dbReference type="EMBL" id="CP101527">
    <property type="protein sequence ID" value="UZW75588.1"/>
    <property type="molecule type" value="Genomic_DNA"/>
</dbReference>
<evidence type="ECO:0000259" key="1">
    <source>
        <dbReference type="PROSITE" id="PS50112"/>
    </source>
</evidence>
<gene>
    <name evidence="5" type="ORF">NNL22_03055</name>
</gene>
<dbReference type="NCBIfam" id="TIGR00254">
    <property type="entry name" value="GGDEF"/>
    <property type="match status" value="1"/>
</dbReference>
<dbReference type="SUPFAM" id="SSF55781">
    <property type="entry name" value="GAF domain-like"/>
    <property type="match status" value="1"/>
</dbReference>
<evidence type="ECO:0000259" key="4">
    <source>
        <dbReference type="PROSITE" id="PS50887"/>
    </source>
</evidence>
<keyword evidence="6" id="KW-1185">Reference proteome</keyword>
<dbReference type="InterPro" id="IPR029787">
    <property type="entry name" value="Nucleotide_cyclase"/>
</dbReference>
<dbReference type="InterPro" id="IPR003018">
    <property type="entry name" value="GAF"/>
</dbReference>
<reference evidence="5" key="1">
    <citation type="submission" date="2022-07" db="EMBL/GenBank/DDBJ databases">
        <title>Alkalimarinus sp. nov., isolated from gut of a Alitta virens.</title>
        <authorList>
            <person name="Yang A.I."/>
            <person name="Shin N.-R."/>
        </authorList>
    </citation>
    <scope>NUCLEOTIDE SEQUENCE</scope>
    <source>
        <strain evidence="5">FA028</strain>
    </source>
</reference>